<feature type="region of interest" description="Disordered" evidence="2">
    <location>
        <begin position="173"/>
        <end position="327"/>
    </location>
</feature>
<feature type="coiled-coil region" evidence="1">
    <location>
        <begin position="56"/>
        <end position="114"/>
    </location>
</feature>
<dbReference type="AlphaFoldDB" id="A0A7W7G5W2"/>
<keyword evidence="4" id="KW-1185">Reference proteome</keyword>
<keyword evidence="1" id="KW-0175">Coiled coil</keyword>
<evidence type="ECO:0000256" key="2">
    <source>
        <dbReference type="SAM" id="MobiDB-lite"/>
    </source>
</evidence>
<dbReference type="PRINTS" id="PR01217">
    <property type="entry name" value="PRICHEXTENSN"/>
</dbReference>
<feature type="compositionally biased region" description="Basic and acidic residues" evidence="2">
    <location>
        <begin position="418"/>
        <end position="430"/>
    </location>
</feature>
<organism evidence="3 4">
    <name type="scientific">Paractinoplanes abujensis</name>
    <dbReference type="NCBI Taxonomy" id="882441"/>
    <lineage>
        <taxon>Bacteria</taxon>
        <taxon>Bacillati</taxon>
        <taxon>Actinomycetota</taxon>
        <taxon>Actinomycetes</taxon>
        <taxon>Micromonosporales</taxon>
        <taxon>Micromonosporaceae</taxon>
        <taxon>Paractinoplanes</taxon>
    </lineage>
</organism>
<reference evidence="3 4" key="1">
    <citation type="submission" date="2020-08" db="EMBL/GenBank/DDBJ databases">
        <title>Sequencing the genomes of 1000 actinobacteria strains.</title>
        <authorList>
            <person name="Klenk H.-P."/>
        </authorList>
    </citation>
    <scope>NUCLEOTIDE SEQUENCE [LARGE SCALE GENOMIC DNA]</scope>
    <source>
        <strain evidence="3 4">DSM 45518</strain>
    </source>
</reference>
<dbReference type="EMBL" id="JACHMF010000001">
    <property type="protein sequence ID" value="MBB4696775.1"/>
    <property type="molecule type" value="Genomic_DNA"/>
</dbReference>
<feature type="compositionally biased region" description="Pro residues" evidence="2">
    <location>
        <begin position="277"/>
        <end position="289"/>
    </location>
</feature>
<proteinExistence type="predicted"/>
<feature type="compositionally biased region" description="Gly residues" evidence="2">
    <location>
        <begin position="365"/>
        <end position="398"/>
    </location>
</feature>
<protein>
    <submittedName>
        <fullName evidence="3">Uncharacterized protein</fullName>
    </submittedName>
</protein>
<feature type="compositionally biased region" description="Low complexity" evidence="2">
    <location>
        <begin position="245"/>
        <end position="276"/>
    </location>
</feature>
<feature type="region of interest" description="Disordered" evidence="2">
    <location>
        <begin position="120"/>
        <end position="148"/>
    </location>
</feature>
<feature type="compositionally biased region" description="Pro residues" evidence="2">
    <location>
        <begin position="233"/>
        <end position="244"/>
    </location>
</feature>
<name>A0A7W7G5W2_9ACTN</name>
<dbReference type="RefSeq" id="WP_184954975.1">
    <property type="nucleotide sequence ID" value="NZ_BOMC01000020.1"/>
</dbReference>
<evidence type="ECO:0000313" key="3">
    <source>
        <dbReference type="EMBL" id="MBB4696775.1"/>
    </source>
</evidence>
<evidence type="ECO:0000313" key="4">
    <source>
        <dbReference type="Proteomes" id="UP000542742"/>
    </source>
</evidence>
<gene>
    <name evidence="3" type="ORF">BKA14_006923</name>
</gene>
<dbReference type="Proteomes" id="UP000542742">
    <property type="component" value="Unassembled WGS sequence"/>
</dbReference>
<accession>A0A7W7G5W2</accession>
<comment type="caution">
    <text evidence="3">The sequence shown here is derived from an EMBL/GenBank/DDBJ whole genome shotgun (WGS) entry which is preliminary data.</text>
</comment>
<sequence>MMTIQAMQGYIQNPSTEQHYELLTGWKRSADLINEHRWQVANYRDNLAAAWPPDKNAAAEAYITRLNELIDNLDETYEAAIANHDAFASATLSISLAQKEMNEIAQEYQANEQALATFTASQQPSTTSGQPTPTPSPSGEQPPVAPGRQEALHQRAVTLLNGVSSDLAMAQVKIQTPRPYRPNLGREETKGSDGGGGYAAPPIPPITPSFGSDAASSSKTIRPPAAFPTSPNVAPPSAPLPPAQQPGLILGGTAPTAPTAPVAGLPPGTPPVSGTPGPTPGPGLLPPSPSSFVPTGTSPLGPPAVGPGGRNAGLPREGAIRPSGPASGGMHVMPPGGVIGGAPGIGVAQPGGARPGAQRVNPIGGVIGGGTPGSGVIGGGTPGGRVAGAGGRANGAGITGQHVGTTGPYGQTGARNTSRRDQDDQMHWDPDNPWQTATGVDPVVLPPRDQRIDPGPAIGLN</sequence>
<evidence type="ECO:0000256" key="1">
    <source>
        <dbReference type="SAM" id="Coils"/>
    </source>
</evidence>
<feature type="compositionally biased region" description="Low complexity" evidence="2">
    <location>
        <begin position="121"/>
        <end position="142"/>
    </location>
</feature>
<feature type="region of interest" description="Disordered" evidence="2">
    <location>
        <begin position="349"/>
        <end position="461"/>
    </location>
</feature>